<sequence>MMWGGELAGKSLEEPLRALGGVQKPSLERESLLDQELVERWELQHQGSECYLKNFFLLEGRFLSFVEAILQGQECFRLLGESLKPPLPQSPT</sequence>
<organism evidence="1">
    <name type="scientific">viral metagenome</name>
    <dbReference type="NCBI Taxonomy" id="1070528"/>
    <lineage>
        <taxon>unclassified sequences</taxon>
        <taxon>metagenomes</taxon>
        <taxon>organismal metagenomes</taxon>
    </lineage>
</organism>
<accession>A0A6H1ZIR0</accession>
<evidence type="ECO:0000313" key="2">
    <source>
        <dbReference type="EMBL" id="QJH97540.1"/>
    </source>
</evidence>
<name>A0A6H1ZIR0_9ZZZZ</name>
<dbReference type="AlphaFoldDB" id="A0A6H1ZIR0"/>
<proteinExistence type="predicted"/>
<protein>
    <submittedName>
        <fullName evidence="1">Uncharacterized protein</fullName>
    </submittedName>
</protein>
<dbReference type="EMBL" id="MT144040">
    <property type="protein sequence ID" value="QJA47349.1"/>
    <property type="molecule type" value="Genomic_DNA"/>
</dbReference>
<gene>
    <name evidence="1" type="ORF">TM448A00660_0005</name>
    <name evidence="2" type="ORF">TM448B01027_0021</name>
</gene>
<dbReference type="EMBL" id="MT144690">
    <property type="protein sequence ID" value="QJH97540.1"/>
    <property type="molecule type" value="Genomic_DNA"/>
</dbReference>
<evidence type="ECO:0000313" key="1">
    <source>
        <dbReference type="EMBL" id="QJA47349.1"/>
    </source>
</evidence>
<reference evidence="1" key="1">
    <citation type="submission" date="2020-03" db="EMBL/GenBank/DDBJ databases">
        <title>The deep terrestrial virosphere.</title>
        <authorList>
            <person name="Holmfeldt K."/>
            <person name="Nilsson E."/>
            <person name="Simone D."/>
            <person name="Lopez-Fernandez M."/>
            <person name="Wu X."/>
            <person name="de Brujin I."/>
            <person name="Lundin D."/>
            <person name="Andersson A."/>
            <person name="Bertilsson S."/>
            <person name="Dopson M."/>
        </authorList>
    </citation>
    <scope>NUCLEOTIDE SEQUENCE</scope>
    <source>
        <strain evidence="1">TM448A00660</strain>
        <strain evidence="2">TM448B01027</strain>
    </source>
</reference>